<sequence length="282" mass="32140">MLDDLPSESGGKGQIRATSLHSAVHQSIVNGSYFAMGSRHFVEYLQAHIELLAFLPLPAVLKASFAWKLIMRGLSMMHFGRVDTGSRRQLLHQYNMCDFSSSNDLSRPKQAEDLDDILAALDVLSLVMEEVYQSFYGCVVTTTRKFFIRQKTTWLTTDTETLVDLVVWIDERVGKIRTFLVLRSTKRAEVQHTIQQQRELAAIKSEYAGVRSPHSVNEKTEDRPRKRGGKSRVPKQILSVIPAANGKKICMEFLAVQSCRGYGRECTHHYQDTFDLGTFRHW</sequence>
<proteinExistence type="predicted"/>
<evidence type="ECO:0000313" key="2">
    <source>
        <dbReference type="EMBL" id="KAE9362243.1"/>
    </source>
</evidence>
<dbReference type="EMBL" id="QXFY01000005">
    <property type="protein sequence ID" value="KAE9362243.1"/>
    <property type="molecule type" value="Genomic_DNA"/>
</dbReference>
<comment type="caution">
    <text evidence="2">The sequence shown here is derived from an EMBL/GenBank/DDBJ whole genome shotgun (WGS) entry which is preliminary data.</text>
</comment>
<accession>A0A6G0SNR1</accession>
<gene>
    <name evidence="2" type="ORF">PF008_g226</name>
</gene>
<evidence type="ECO:0000313" key="3">
    <source>
        <dbReference type="Proteomes" id="UP000486351"/>
    </source>
</evidence>
<reference evidence="2 3" key="1">
    <citation type="submission" date="2018-09" db="EMBL/GenBank/DDBJ databases">
        <title>Genomic investigation of the strawberry pathogen Phytophthora fragariae indicates pathogenicity is determined by transcriptional variation in three key races.</title>
        <authorList>
            <person name="Adams T.M."/>
            <person name="Armitage A.D."/>
            <person name="Sobczyk M.K."/>
            <person name="Bates H.J."/>
            <person name="Dunwell J.M."/>
            <person name="Nellist C.F."/>
            <person name="Harrison R.J."/>
        </authorList>
    </citation>
    <scope>NUCLEOTIDE SEQUENCE [LARGE SCALE GENOMIC DNA]</scope>
    <source>
        <strain evidence="2 3">NOV-77</strain>
    </source>
</reference>
<organism evidence="2 3">
    <name type="scientific">Phytophthora fragariae</name>
    <dbReference type="NCBI Taxonomy" id="53985"/>
    <lineage>
        <taxon>Eukaryota</taxon>
        <taxon>Sar</taxon>
        <taxon>Stramenopiles</taxon>
        <taxon>Oomycota</taxon>
        <taxon>Peronosporomycetes</taxon>
        <taxon>Peronosporales</taxon>
        <taxon>Peronosporaceae</taxon>
        <taxon>Phytophthora</taxon>
    </lineage>
</organism>
<dbReference type="AlphaFoldDB" id="A0A6G0SNR1"/>
<evidence type="ECO:0000256" key="1">
    <source>
        <dbReference type="SAM" id="MobiDB-lite"/>
    </source>
</evidence>
<feature type="region of interest" description="Disordered" evidence="1">
    <location>
        <begin position="210"/>
        <end position="232"/>
    </location>
</feature>
<dbReference type="Proteomes" id="UP000486351">
    <property type="component" value="Unassembled WGS sequence"/>
</dbReference>
<protein>
    <submittedName>
        <fullName evidence="2">Uncharacterized protein</fullName>
    </submittedName>
</protein>
<name>A0A6G0SNR1_9STRA</name>